<organism evidence="1 2">
    <name type="scientific">Methyloglobulus morosus KoM1</name>
    <dbReference type="NCBI Taxonomy" id="1116472"/>
    <lineage>
        <taxon>Bacteria</taxon>
        <taxon>Pseudomonadati</taxon>
        <taxon>Pseudomonadota</taxon>
        <taxon>Gammaproteobacteria</taxon>
        <taxon>Methylococcales</taxon>
        <taxon>Methylococcaceae</taxon>
        <taxon>Methyloglobulus</taxon>
    </lineage>
</organism>
<proteinExistence type="predicted"/>
<dbReference type="EMBL" id="AYLO01000066">
    <property type="protein sequence ID" value="ESS72137.1"/>
    <property type="molecule type" value="Genomic_DNA"/>
</dbReference>
<comment type="caution">
    <text evidence="1">The sequence shown here is derived from an EMBL/GenBank/DDBJ whole genome shotgun (WGS) entry which is preliminary data.</text>
</comment>
<dbReference type="OrthoDB" id="5568005at2"/>
<evidence type="ECO:0000313" key="1">
    <source>
        <dbReference type="EMBL" id="ESS72137.1"/>
    </source>
</evidence>
<dbReference type="eggNOG" id="ENOG503310H">
    <property type="taxonomic scope" value="Bacteria"/>
</dbReference>
<dbReference type="Proteomes" id="UP000017842">
    <property type="component" value="Unassembled WGS sequence"/>
</dbReference>
<protein>
    <recommendedName>
        <fullName evidence="3">Carboxypeptidase regulatory-like domain-containing protein</fullName>
    </recommendedName>
</protein>
<reference evidence="1 2" key="1">
    <citation type="journal article" date="2013" name="Genome Announc.">
        <title>Draft Genome Sequence of the Methanotrophic Gammaproteobacterium Methyloglobulus morosus DSM 22980 Strain KoM1.</title>
        <authorList>
            <person name="Poehlein A."/>
            <person name="Deutzmann J.S."/>
            <person name="Daniel R."/>
            <person name="Simeonova D.D."/>
        </authorList>
    </citation>
    <scope>NUCLEOTIDE SEQUENCE [LARGE SCALE GENOMIC DNA]</scope>
    <source>
        <strain evidence="1 2">KoM1</strain>
    </source>
</reference>
<evidence type="ECO:0000313" key="2">
    <source>
        <dbReference type="Proteomes" id="UP000017842"/>
    </source>
</evidence>
<gene>
    <name evidence="1" type="ORF">MGMO_69c00040</name>
</gene>
<dbReference type="AlphaFoldDB" id="V5C104"/>
<dbReference type="STRING" id="1116472.MGMO_69c00040"/>
<evidence type="ECO:0008006" key="3">
    <source>
        <dbReference type="Google" id="ProtNLM"/>
    </source>
</evidence>
<sequence>MKTQFQIILFIVTLLNGFAVFAESTAVQPQVQGDITFVSGGVGLDEVDAMRALKPNYNLHLLFALSSGEYLSDIEVAIFDKKGNAYLQAVSLGPFMLVNLKPGSYYIKARLDGQAISKKVTVTGHKAASLSFIWSHE</sequence>
<keyword evidence="2" id="KW-1185">Reference proteome</keyword>
<dbReference type="RefSeq" id="WP_023494814.1">
    <property type="nucleotide sequence ID" value="NZ_AYLO01000066.1"/>
</dbReference>
<name>V5C104_9GAMM</name>
<accession>V5C104</accession>